<protein>
    <submittedName>
        <fullName evidence="1">Uncharacterized protein</fullName>
    </submittedName>
</protein>
<evidence type="ECO:0000313" key="2">
    <source>
        <dbReference type="Proteomes" id="UP000054408"/>
    </source>
</evidence>
<dbReference type="GeneID" id="25568150"/>
<gene>
    <name evidence="1" type="ORF">AMSG_09751</name>
</gene>
<evidence type="ECO:0000313" key="1">
    <source>
        <dbReference type="EMBL" id="KNC54086.1"/>
    </source>
</evidence>
<reference evidence="1 2" key="1">
    <citation type="submission" date="2010-05" db="EMBL/GenBank/DDBJ databases">
        <title>The Genome Sequence of Thecamonas trahens ATCC 50062.</title>
        <authorList>
            <consortium name="The Broad Institute Genome Sequencing Platform"/>
            <person name="Russ C."/>
            <person name="Cuomo C."/>
            <person name="Shea T."/>
            <person name="Young S.K."/>
            <person name="Zeng Q."/>
            <person name="Koehrsen M."/>
            <person name="Haas B."/>
            <person name="Borodovsky M."/>
            <person name="Guigo R."/>
            <person name="Alvarado L."/>
            <person name="Berlin A."/>
            <person name="Bochicchio J."/>
            <person name="Borenstein D."/>
            <person name="Chapman S."/>
            <person name="Chen Z."/>
            <person name="Freedman E."/>
            <person name="Gellesch M."/>
            <person name="Goldberg J."/>
            <person name="Griggs A."/>
            <person name="Gujja S."/>
            <person name="Heilman E."/>
            <person name="Heiman D."/>
            <person name="Hepburn T."/>
            <person name="Howarth C."/>
            <person name="Jen D."/>
            <person name="Larson L."/>
            <person name="Mehta T."/>
            <person name="Park D."/>
            <person name="Pearson M."/>
            <person name="Roberts A."/>
            <person name="Saif S."/>
            <person name="Shenoy N."/>
            <person name="Sisk P."/>
            <person name="Stolte C."/>
            <person name="Sykes S."/>
            <person name="Thomson T."/>
            <person name="Walk T."/>
            <person name="White J."/>
            <person name="Yandava C."/>
            <person name="Burger G."/>
            <person name="Gray M.W."/>
            <person name="Holland P.W.H."/>
            <person name="King N."/>
            <person name="Lang F.B.F."/>
            <person name="Roger A.J."/>
            <person name="Ruiz-Trillo I."/>
            <person name="Lander E."/>
            <person name="Nusbaum C."/>
        </authorList>
    </citation>
    <scope>NUCLEOTIDE SEQUENCE [LARGE SCALE GENOMIC DNA]</scope>
    <source>
        <strain evidence="1 2">ATCC 50062</strain>
    </source>
</reference>
<organism evidence="1 2">
    <name type="scientific">Thecamonas trahens ATCC 50062</name>
    <dbReference type="NCBI Taxonomy" id="461836"/>
    <lineage>
        <taxon>Eukaryota</taxon>
        <taxon>Apusozoa</taxon>
        <taxon>Apusomonadida</taxon>
        <taxon>Apusomonadidae</taxon>
        <taxon>Thecamonas</taxon>
    </lineage>
</organism>
<sequence length="90" mass="9441">MAVTHMWMKIDDSVLGKGLALAVPSPEVAASGLALESVSVIINKNGSGLGHVVPNPMATAQPLVIEREWSRNDLFPPIDVVFDAHAAATP</sequence>
<keyword evidence="2" id="KW-1185">Reference proteome</keyword>
<accession>A0A0L0DQ06</accession>
<proteinExistence type="predicted"/>
<name>A0A0L0DQ06_THETB</name>
<dbReference type="RefSeq" id="XP_013754095.1">
    <property type="nucleotide sequence ID" value="XM_013898641.1"/>
</dbReference>
<dbReference type="EMBL" id="GL349485">
    <property type="protein sequence ID" value="KNC54086.1"/>
    <property type="molecule type" value="Genomic_DNA"/>
</dbReference>
<dbReference type="Proteomes" id="UP000054408">
    <property type="component" value="Unassembled WGS sequence"/>
</dbReference>
<dbReference type="AlphaFoldDB" id="A0A0L0DQ06"/>